<evidence type="ECO:0000313" key="9">
    <source>
        <dbReference type="Proteomes" id="UP001221302"/>
    </source>
</evidence>
<feature type="coiled-coil region" evidence="7">
    <location>
        <begin position="128"/>
        <end position="176"/>
    </location>
</feature>
<dbReference type="PANTHER" id="PTHR38469">
    <property type="entry name" value="PERIPLASMIC PEPTIDASE SUBFAMILY S1B"/>
    <property type="match status" value="1"/>
</dbReference>
<evidence type="ECO:0000256" key="3">
    <source>
        <dbReference type="ARBA" id="ARBA00022670"/>
    </source>
</evidence>
<keyword evidence="9" id="KW-1185">Reference proteome</keyword>
<keyword evidence="5 6" id="KW-0378">Hydrolase</keyword>
<dbReference type="Proteomes" id="UP001221302">
    <property type="component" value="Unassembled WGS sequence"/>
</dbReference>
<dbReference type="EC" id="3.4.14.-" evidence="6"/>
<dbReference type="Pfam" id="PF10459">
    <property type="entry name" value="Peptidase_S46"/>
    <property type="match status" value="1"/>
</dbReference>
<evidence type="ECO:0000256" key="1">
    <source>
        <dbReference type="ARBA" id="ARBA00010491"/>
    </source>
</evidence>
<dbReference type="PANTHER" id="PTHR38469:SF1">
    <property type="entry name" value="PERIPLASMIC PEPTIDASE SUBFAMILY S1B"/>
    <property type="match status" value="1"/>
</dbReference>
<dbReference type="Gene3D" id="2.40.10.10">
    <property type="entry name" value="Trypsin-like serine proteases"/>
    <property type="match status" value="1"/>
</dbReference>
<name>A0AAE3TCJ1_9BACT</name>
<keyword evidence="3 6" id="KW-0645">Protease</keyword>
<keyword evidence="6" id="KW-0720">Serine protease</keyword>
<proteinExistence type="inferred from homology"/>
<dbReference type="InterPro" id="IPR009003">
    <property type="entry name" value="Peptidase_S1_PA"/>
</dbReference>
<accession>A0AAE3TCJ1</accession>
<sequence>MKKLYQLISLFLLFAFIIPINAQLNLDTVKYQKHDNGKQWAFDYPPINYLKEKYDLKTNEEWFEDIRLSALRLPGCTSSFVSEDGLMMTNHHCARGLLERIKKDGEDLIKDGFFAKSMAEERKIPGYYADQLVMIKDVTEEIHNAEKEGTTVNEKAEKKKAKIKELSEKYQKETGLQIQIIPLFNGGKYSLYGYKRYTDIRLVFAPEMQIAYFGGDYDNFTYPRYNLDCTFYRAYENDKPVKSTNFFKFSLSGIEPGEPIFTVGNPGTTNRLKTVAQLEYARDIIYRNNSFLFDSYYYALEDLKKEDPSRAKEFEDLRVQLGNSQKVISTTLKGLKDPYVYAKKVDFQKKLQQAVWNNPTLKEKYGKVWENIESTRNEARKIAPQMASLSFVQNRMFGSKYFAIAKSLLDVAKELQKPEDQKAAQYKAEKLDSTLKALLPEKIDQLLENTKLWINIEYMALNLGWDDPLVKKLSGGKKGKEIAKWLLDNSIFGDRDDIIDLAKEGADAIMKSEDPILYYVKEADKRMPELQKQMQEVTDTEGIYDDMLGQAIVEIYGTELPPDANFTLRLSDGTLKAFEYNGTVAPFFTTFYGLYDRWYSFYKKYPWDLHQRWEKVPADFDLATPFNFVSNNDIVGGNSGSAVINKNAEVVGLAFDGNIDSIIGNYIYIPYNNRMVAVDARAIVYAIEKVYKATRVSNELKNGKME</sequence>
<evidence type="ECO:0000313" key="8">
    <source>
        <dbReference type="EMBL" id="MDF1611985.1"/>
    </source>
</evidence>
<comment type="function">
    <text evidence="6">Catalyzes the removal of dipeptides from the N-terminus of oligopeptides.</text>
</comment>
<dbReference type="SUPFAM" id="SSF50494">
    <property type="entry name" value="Trypsin-like serine proteases"/>
    <property type="match status" value="1"/>
</dbReference>
<dbReference type="AlphaFoldDB" id="A0AAE3TCJ1"/>
<evidence type="ECO:0000256" key="5">
    <source>
        <dbReference type="ARBA" id="ARBA00022801"/>
    </source>
</evidence>
<dbReference type="InterPro" id="IPR043504">
    <property type="entry name" value="Peptidase_S1_PA_chymotrypsin"/>
</dbReference>
<keyword evidence="4" id="KW-0732">Signal</keyword>
<dbReference type="RefSeq" id="WP_321535753.1">
    <property type="nucleotide sequence ID" value="NZ_JARGDL010000008.1"/>
</dbReference>
<evidence type="ECO:0000256" key="6">
    <source>
        <dbReference type="RuleBase" id="RU366067"/>
    </source>
</evidence>
<organism evidence="8 9">
    <name type="scientific">Stygiobacter electus</name>
    <dbReference type="NCBI Taxonomy" id="3032292"/>
    <lineage>
        <taxon>Bacteria</taxon>
        <taxon>Pseudomonadati</taxon>
        <taxon>Ignavibacteriota</taxon>
        <taxon>Ignavibacteria</taxon>
        <taxon>Ignavibacteriales</taxon>
        <taxon>Melioribacteraceae</taxon>
        <taxon>Stygiobacter</taxon>
    </lineage>
</organism>
<keyword evidence="7" id="KW-0175">Coiled coil</keyword>
<dbReference type="InterPro" id="IPR019500">
    <property type="entry name" value="Pep_S46"/>
</dbReference>
<evidence type="ECO:0000256" key="7">
    <source>
        <dbReference type="SAM" id="Coils"/>
    </source>
</evidence>
<evidence type="ECO:0000256" key="2">
    <source>
        <dbReference type="ARBA" id="ARBA00022438"/>
    </source>
</evidence>
<comment type="similarity">
    <text evidence="1 6">Belongs to the peptidase S46 family.</text>
</comment>
<gene>
    <name evidence="8" type="ORF">P0M35_07470</name>
</gene>
<dbReference type="GO" id="GO:0006508">
    <property type="term" value="P:proteolysis"/>
    <property type="evidence" value="ECO:0007669"/>
    <property type="project" value="UniProtKB-KW"/>
</dbReference>
<protein>
    <recommendedName>
        <fullName evidence="6">Dipeptidyl-peptidase</fullName>
        <ecNumber evidence="6">3.4.14.-</ecNumber>
    </recommendedName>
</protein>
<dbReference type="GO" id="GO:0043171">
    <property type="term" value="P:peptide catabolic process"/>
    <property type="evidence" value="ECO:0007669"/>
    <property type="project" value="UniProtKB-UniRule"/>
</dbReference>
<keyword evidence="2 6" id="KW-0031">Aminopeptidase</keyword>
<comment type="caution">
    <text evidence="8">The sequence shown here is derived from an EMBL/GenBank/DDBJ whole genome shotgun (WGS) entry which is preliminary data.</text>
</comment>
<dbReference type="EMBL" id="JARGDL010000008">
    <property type="protein sequence ID" value="MDF1611985.1"/>
    <property type="molecule type" value="Genomic_DNA"/>
</dbReference>
<dbReference type="GO" id="GO:0008239">
    <property type="term" value="F:dipeptidyl-peptidase activity"/>
    <property type="evidence" value="ECO:0007669"/>
    <property type="project" value="UniProtKB-UniRule"/>
</dbReference>
<dbReference type="GO" id="GO:0070009">
    <property type="term" value="F:serine-type aminopeptidase activity"/>
    <property type="evidence" value="ECO:0007669"/>
    <property type="project" value="UniProtKB-UniRule"/>
</dbReference>
<evidence type="ECO:0000256" key="4">
    <source>
        <dbReference type="ARBA" id="ARBA00022729"/>
    </source>
</evidence>
<reference evidence="8" key="1">
    <citation type="submission" date="2023-03" db="EMBL/GenBank/DDBJ databases">
        <title>Stygiobacter electus gen. nov., sp. nov., facultatively anaerobic thermotolerant bacterium of the class Ignavibacteria from a well of Yessentuki mineral water deposit.</title>
        <authorList>
            <person name="Podosokorskaya O.A."/>
            <person name="Elcheninov A.G."/>
            <person name="Petrova N.F."/>
            <person name="Zavarzina D.G."/>
            <person name="Kublanov I.V."/>
            <person name="Merkel A.Y."/>
        </authorList>
    </citation>
    <scope>NUCLEOTIDE SEQUENCE</scope>
    <source>
        <strain evidence="8">09-Me</strain>
    </source>
</reference>